<evidence type="ECO:0008006" key="3">
    <source>
        <dbReference type="Google" id="ProtNLM"/>
    </source>
</evidence>
<dbReference type="PANTHER" id="PTHR36452">
    <property type="entry name" value="CHROMOSOME 12, WHOLE GENOME SHOTGUN SEQUENCE"/>
    <property type="match status" value="1"/>
</dbReference>
<dbReference type="Pfam" id="PF09365">
    <property type="entry name" value="DUF2461"/>
    <property type="match status" value="1"/>
</dbReference>
<dbReference type="NCBIfam" id="TIGR02453">
    <property type="entry name" value="TIGR02453 family protein"/>
    <property type="match status" value="1"/>
</dbReference>
<proteinExistence type="predicted"/>
<dbReference type="PANTHER" id="PTHR36452:SF1">
    <property type="entry name" value="DUF2461 DOMAIN-CONTAINING PROTEIN"/>
    <property type="match status" value="1"/>
</dbReference>
<comment type="caution">
    <text evidence="1">The sequence shown here is derived from an EMBL/GenBank/DDBJ whole genome shotgun (WGS) entry which is preliminary data.</text>
</comment>
<dbReference type="RefSeq" id="WP_015007023.1">
    <property type="nucleotide sequence ID" value="NZ_JARGOU010000029.1"/>
</dbReference>
<keyword evidence="2" id="KW-1185">Reference proteome</keyword>
<organism evidence="1 2">
    <name type="scientific">Cycloclasticus pugetii</name>
    <dbReference type="NCBI Taxonomy" id="34068"/>
    <lineage>
        <taxon>Bacteria</taxon>
        <taxon>Pseudomonadati</taxon>
        <taxon>Pseudomonadota</taxon>
        <taxon>Gammaproteobacteria</taxon>
        <taxon>Thiotrichales</taxon>
        <taxon>Piscirickettsiaceae</taxon>
        <taxon>Cycloclasticus</taxon>
    </lineage>
</organism>
<accession>A0AB33YYC7</accession>
<sequence length="228" mass="26302">MNTSFFNHQTLSFLQQLSNNNNRPWFNERKSLYEQSVREPSLAFIEAMEPSIKSLSPNFTAVAKKTGGSLMRIYRDARFSNDKTPYKTNIGIQFRHTAGKDVHAPGFYLHISPDTCFVGAGIWRPNSKALSNIREMISDSPNAWKNITRHNTFKRYYTLSGDSLKTYPRGYAKDHPMINDLKRKDFIAIHPLTHEEILSPNVTKTIHHRFKVASDLMDYLCNALELPY</sequence>
<dbReference type="AlphaFoldDB" id="A0AB33YYC7"/>
<name>A0AB33YYC7_9GAMM</name>
<reference evidence="1 2" key="1">
    <citation type="journal article" date="2013" name="Genome Announc.">
        <title>Genome Sequence of the Pyrene- and Fluoranthene-Degrading Bacterium Cycloclasticus sp. Strain PY97M.</title>
        <authorList>
            <person name="Cui Z."/>
            <person name="Xu G."/>
            <person name="Li Q."/>
            <person name="Gao W."/>
            <person name="Zheng L."/>
        </authorList>
    </citation>
    <scope>NUCLEOTIDE SEQUENCE [LARGE SCALE GENOMIC DNA]</scope>
    <source>
        <strain evidence="1 2">PY97M</strain>
    </source>
</reference>
<dbReference type="InterPro" id="IPR015996">
    <property type="entry name" value="UCP028451"/>
</dbReference>
<dbReference type="PIRSF" id="PIRSF028451">
    <property type="entry name" value="UCP028451"/>
    <property type="match status" value="1"/>
</dbReference>
<protein>
    <recommendedName>
        <fullName evidence="3">TIGR02453 family protein</fullName>
    </recommendedName>
</protein>
<gene>
    <name evidence="1" type="ORF">L196_11163</name>
</gene>
<dbReference type="InterPro" id="IPR012808">
    <property type="entry name" value="CHP02453"/>
</dbReference>
<evidence type="ECO:0000313" key="2">
    <source>
        <dbReference type="Proteomes" id="UP000015462"/>
    </source>
</evidence>
<dbReference type="EMBL" id="ASHL01000013">
    <property type="protein sequence ID" value="EPD12180.1"/>
    <property type="molecule type" value="Genomic_DNA"/>
</dbReference>
<dbReference type="Proteomes" id="UP000015462">
    <property type="component" value="Unassembled WGS sequence"/>
</dbReference>
<evidence type="ECO:0000313" key="1">
    <source>
        <dbReference type="EMBL" id="EPD12180.1"/>
    </source>
</evidence>